<evidence type="ECO:0000313" key="3">
    <source>
        <dbReference type="EMBL" id="KAF2086646.1"/>
    </source>
</evidence>
<feature type="region of interest" description="Disordered" evidence="1">
    <location>
        <begin position="99"/>
        <end position="120"/>
    </location>
</feature>
<keyword evidence="2" id="KW-1133">Transmembrane helix</keyword>
<accession>A0A9P4HVZ6</accession>
<proteinExistence type="predicted"/>
<feature type="non-terminal residue" evidence="3">
    <location>
        <position position="1"/>
    </location>
</feature>
<name>A0A9P4HVZ6_9PEZI</name>
<dbReference type="OrthoDB" id="5398191at2759"/>
<dbReference type="Proteomes" id="UP000799776">
    <property type="component" value="Unassembled WGS sequence"/>
</dbReference>
<protein>
    <recommendedName>
        <fullName evidence="5">Ring-like domain-containing protein</fullName>
    </recommendedName>
</protein>
<feature type="region of interest" description="Disordered" evidence="1">
    <location>
        <begin position="18"/>
        <end position="82"/>
    </location>
</feature>
<sequence>TPQSPILNDEDERFLERITSEGTPPPLPVRPGEASPPPLPQRPTAPLDNVGESKGKDAQTALMDGAERVPLPGSPPTDAKQKTNYWGFLTDIPKRAKVLSYEGPPRGSDRGTQSQRKVQAASDLQAAVDDMRNGKGVELNEDGTINEGEKQQEEQDLTEVLDQLNLSAVNNRVFSFSKESQELLEKFKLVLKDLINGVPTAYDDLEKLLTNSENQLNKMFGSMPPFLQTLVRQLPAKMTAALGPEILAAAAEKPGVETSGGLKPETAQARTKSKKSRIPSLKKLVSIDGGVAAMLRSILNFLKLRFPAVMTGTNVLMSLAVFVLLFVFWYCHKRGKETRLEKEASARASESDLEKSASDVEDSVILEPGPPRDAAQEVESPIHIHATPAIGDKPSASVYDMPSVLDLPEPA</sequence>
<comment type="caution">
    <text evidence="3">The sequence shown here is derived from an EMBL/GenBank/DDBJ whole genome shotgun (WGS) entry which is preliminary data.</text>
</comment>
<evidence type="ECO:0008006" key="5">
    <source>
        <dbReference type="Google" id="ProtNLM"/>
    </source>
</evidence>
<keyword evidence="2" id="KW-0812">Transmembrane</keyword>
<feature type="non-terminal residue" evidence="3">
    <location>
        <position position="411"/>
    </location>
</feature>
<gene>
    <name evidence="3" type="ORF">K490DRAFT_11261</name>
</gene>
<keyword evidence="2" id="KW-0472">Membrane</keyword>
<keyword evidence="4" id="KW-1185">Reference proteome</keyword>
<evidence type="ECO:0000256" key="2">
    <source>
        <dbReference type="SAM" id="Phobius"/>
    </source>
</evidence>
<reference evidence="3" key="1">
    <citation type="journal article" date="2020" name="Stud. Mycol.">
        <title>101 Dothideomycetes genomes: a test case for predicting lifestyles and emergence of pathogens.</title>
        <authorList>
            <person name="Haridas S."/>
            <person name="Albert R."/>
            <person name="Binder M."/>
            <person name="Bloem J."/>
            <person name="Labutti K."/>
            <person name="Salamov A."/>
            <person name="Andreopoulos B."/>
            <person name="Baker S."/>
            <person name="Barry K."/>
            <person name="Bills G."/>
            <person name="Bluhm B."/>
            <person name="Cannon C."/>
            <person name="Castanera R."/>
            <person name="Culley D."/>
            <person name="Daum C."/>
            <person name="Ezra D."/>
            <person name="Gonzalez J."/>
            <person name="Henrissat B."/>
            <person name="Kuo A."/>
            <person name="Liang C."/>
            <person name="Lipzen A."/>
            <person name="Lutzoni F."/>
            <person name="Magnuson J."/>
            <person name="Mondo S."/>
            <person name="Nolan M."/>
            <person name="Ohm R."/>
            <person name="Pangilinan J."/>
            <person name="Park H.-J."/>
            <person name="Ramirez L."/>
            <person name="Alfaro M."/>
            <person name="Sun H."/>
            <person name="Tritt A."/>
            <person name="Yoshinaga Y."/>
            <person name="Zwiers L.-H."/>
            <person name="Turgeon B."/>
            <person name="Goodwin S."/>
            <person name="Spatafora J."/>
            <person name="Crous P."/>
            <person name="Grigoriev I."/>
        </authorList>
    </citation>
    <scope>NUCLEOTIDE SEQUENCE</scope>
    <source>
        <strain evidence="3">CBS 121410</strain>
    </source>
</reference>
<dbReference type="EMBL" id="ML978723">
    <property type="protein sequence ID" value="KAF2086646.1"/>
    <property type="molecule type" value="Genomic_DNA"/>
</dbReference>
<feature type="region of interest" description="Disordered" evidence="1">
    <location>
        <begin position="340"/>
        <end position="411"/>
    </location>
</feature>
<feature type="compositionally biased region" description="Pro residues" evidence="1">
    <location>
        <begin position="23"/>
        <end position="43"/>
    </location>
</feature>
<dbReference type="AlphaFoldDB" id="A0A9P4HVZ6"/>
<feature type="compositionally biased region" description="Basic and acidic residues" evidence="1">
    <location>
        <begin position="340"/>
        <end position="358"/>
    </location>
</feature>
<organism evidence="3 4">
    <name type="scientific">Saccharata proteae CBS 121410</name>
    <dbReference type="NCBI Taxonomy" id="1314787"/>
    <lineage>
        <taxon>Eukaryota</taxon>
        <taxon>Fungi</taxon>
        <taxon>Dikarya</taxon>
        <taxon>Ascomycota</taxon>
        <taxon>Pezizomycotina</taxon>
        <taxon>Dothideomycetes</taxon>
        <taxon>Dothideomycetes incertae sedis</taxon>
        <taxon>Botryosphaeriales</taxon>
        <taxon>Saccharataceae</taxon>
        <taxon>Saccharata</taxon>
    </lineage>
</organism>
<feature type="region of interest" description="Disordered" evidence="1">
    <location>
        <begin position="256"/>
        <end position="275"/>
    </location>
</feature>
<evidence type="ECO:0000313" key="4">
    <source>
        <dbReference type="Proteomes" id="UP000799776"/>
    </source>
</evidence>
<feature type="transmembrane region" description="Helical" evidence="2">
    <location>
        <begin position="308"/>
        <end position="331"/>
    </location>
</feature>
<evidence type="ECO:0000256" key="1">
    <source>
        <dbReference type="SAM" id="MobiDB-lite"/>
    </source>
</evidence>